<dbReference type="Proteomes" id="UP000019140">
    <property type="component" value="Unassembled WGS sequence"/>
</dbReference>
<evidence type="ECO:0000313" key="2">
    <source>
        <dbReference type="Proteomes" id="UP000019140"/>
    </source>
</evidence>
<evidence type="ECO:0000313" key="1">
    <source>
        <dbReference type="EMBL" id="ETW96083.1"/>
    </source>
</evidence>
<comment type="caution">
    <text evidence="1">The sequence shown here is derived from an EMBL/GenBank/DDBJ whole genome shotgun (WGS) entry which is preliminary data.</text>
</comment>
<evidence type="ECO:0008006" key="3">
    <source>
        <dbReference type="Google" id="ProtNLM"/>
    </source>
</evidence>
<dbReference type="AlphaFoldDB" id="W4LDB5"/>
<dbReference type="EMBL" id="AZHX01002232">
    <property type="protein sequence ID" value="ETW96083.1"/>
    <property type="molecule type" value="Genomic_DNA"/>
</dbReference>
<organism evidence="1 2">
    <name type="scientific">Candidatus Entotheonella gemina</name>
    <dbReference type="NCBI Taxonomy" id="1429439"/>
    <lineage>
        <taxon>Bacteria</taxon>
        <taxon>Pseudomonadati</taxon>
        <taxon>Nitrospinota/Tectimicrobiota group</taxon>
        <taxon>Candidatus Tectimicrobiota</taxon>
        <taxon>Candidatus Entotheonellia</taxon>
        <taxon>Candidatus Entotheonellales</taxon>
        <taxon>Candidatus Entotheonellaceae</taxon>
        <taxon>Candidatus Entotheonella</taxon>
    </lineage>
</organism>
<keyword evidence="2" id="KW-1185">Reference proteome</keyword>
<name>W4LDB5_9BACT</name>
<accession>W4LDB5</accession>
<dbReference type="Pfam" id="PF12686">
    <property type="entry name" value="DUF3800"/>
    <property type="match status" value="1"/>
</dbReference>
<proteinExistence type="predicted"/>
<dbReference type="InterPro" id="IPR024524">
    <property type="entry name" value="DUF3800"/>
</dbReference>
<gene>
    <name evidence="1" type="ORF">ETSY2_47050</name>
</gene>
<dbReference type="HOGENOM" id="CLU_1419149_0_0_7"/>
<protein>
    <recommendedName>
        <fullName evidence="3">DUF3800 domain-containing protein</fullName>
    </recommendedName>
</protein>
<reference evidence="1 2" key="1">
    <citation type="journal article" date="2014" name="Nature">
        <title>An environmental bacterial taxon with a large and distinct metabolic repertoire.</title>
        <authorList>
            <person name="Wilson M.C."/>
            <person name="Mori T."/>
            <person name="Ruckert C."/>
            <person name="Uria A.R."/>
            <person name="Helf M.J."/>
            <person name="Takada K."/>
            <person name="Gernert C."/>
            <person name="Steffens U.A."/>
            <person name="Heycke N."/>
            <person name="Schmitt S."/>
            <person name="Rinke C."/>
            <person name="Helfrich E.J."/>
            <person name="Brachmann A.O."/>
            <person name="Gurgui C."/>
            <person name="Wakimoto T."/>
            <person name="Kracht M."/>
            <person name="Crusemann M."/>
            <person name="Hentschel U."/>
            <person name="Abe I."/>
            <person name="Matsunaga S."/>
            <person name="Kalinowski J."/>
            <person name="Takeyama H."/>
            <person name="Piel J."/>
        </authorList>
    </citation>
    <scope>NUCLEOTIDE SEQUENCE [LARGE SCALE GENOMIC DNA]</scope>
    <source>
        <strain evidence="2">TSY2</strain>
    </source>
</reference>
<sequence>MSESGHRKFYAYIDETGQDTNGDLFIVTVVMAGEHRETMRQRLAQIERSSNKKARKWSKARQQQREAYIRQVLQSDEFIGTIYFSKYRVSKAYVDLTILSTAKAILDHAEEPYQATIFVDGLGRTERHRFSAGLRKLRVRVQKVRGSKDESEEFIRLADAIAGFVRSGLQHHTPLNTLFRQAIANGFIKEV</sequence>